<evidence type="ECO:0000313" key="2">
    <source>
        <dbReference type="EMBL" id="CAI3689439.1"/>
    </source>
</evidence>
<dbReference type="EMBL" id="UWJD01000001">
    <property type="protein sequence ID" value="VCT83535.1"/>
    <property type="molecule type" value="Genomic_DNA"/>
</dbReference>
<name>A0A650M804_9CLOT</name>
<dbReference type="EMBL" id="CAKJVE010000004">
    <property type="protein sequence ID" value="CAG9709955.1"/>
    <property type="molecule type" value="Genomic_DNA"/>
</dbReference>
<reference evidence="2" key="3">
    <citation type="submission" date="2022-10" db="EMBL/GenBank/DDBJ databases">
        <authorList>
            <person name="Aires J."/>
            <person name="Mesa V."/>
        </authorList>
    </citation>
    <scope>NUCLEOTIDE SEQUENCE</scope>
    <source>
        <strain evidence="2">Clostridium neonatale JD116</strain>
    </source>
</reference>
<organism evidence="3 4">
    <name type="scientific">Clostridium neonatale</name>
    <dbReference type="NCBI Taxonomy" id="137838"/>
    <lineage>
        <taxon>Bacteria</taxon>
        <taxon>Bacillati</taxon>
        <taxon>Bacillota</taxon>
        <taxon>Clostridia</taxon>
        <taxon>Eubacteriales</taxon>
        <taxon>Clostridiaceae</taxon>
        <taxon>Clostridium</taxon>
    </lineage>
</organism>
<dbReference type="Proteomes" id="UP000789738">
    <property type="component" value="Unassembled WGS sequence"/>
</dbReference>
<sequence>MKKIFSSLEKLGYPIIYGETIKEYLERLKSNENFEYDNINQFIRMVSICKI</sequence>
<accession>A0A650M804</accession>
<dbReference type="Proteomes" id="UP001189143">
    <property type="component" value="Unassembled WGS sequence"/>
</dbReference>
<dbReference type="AlphaFoldDB" id="A0A650M804"/>
<dbReference type="GeneID" id="68876483"/>
<proteinExistence type="predicted"/>
<evidence type="ECO:0000313" key="4">
    <source>
        <dbReference type="Proteomes" id="UP000431451"/>
    </source>
</evidence>
<gene>
    <name evidence="2" type="ORF">CNEO2_820011</name>
    <name evidence="1" type="ORF">CNEO_44516</name>
    <name evidence="3" type="ORF">CNEONATNEC25_01132</name>
</gene>
<evidence type="ECO:0000313" key="1">
    <source>
        <dbReference type="EMBL" id="CAG9709955.1"/>
    </source>
</evidence>
<dbReference type="Proteomes" id="UP000431451">
    <property type="component" value="Unassembled WGS sequence"/>
</dbReference>
<reference evidence="1" key="2">
    <citation type="submission" date="2021-10" db="EMBL/GenBank/DDBJ databases">
        <authorList>
            <person name="Mesa V."/>
        </authorList>
    </citation>
    <scope>NUCLEOTIDE SEQUENCE</scope>
    <source>
        <strain evidence="1">CC3_PB</strain>
    </source>
</reference>
<dbReference type="RefSeq" id="WP_159135684.1">
    <property type="nucleotide sequence ID" value="NZ_CAKJVD010000013.1"/>
</dbReference>
<protein>
    <submittedName>
        <fullName evidence="3">Uncharacterized protein</fullName>
    </submittedName>
</protein>
<evidence type="ECO:0000313" key="3">
    <source>
        <dbReference type="EMBL" id="VCT83535.1"/>
    </source>
</evidence>
<reference evidence="3 4" key="1">
    <citation type="submission" date="2018-06" db="EMBL/GenBank/DDBJ databases">
        <authorList>
            <consortium name="IHU Genomes"/>
        </authorList>
    </citation>
    <scope>NUCLEOTIDE SEQUENCE [LARGE SCALE GENOMIC DNA]</scope>
    <source>
        <strain evidence="3 4">NEC25</strain>
    </source>
</reference>
<dbReference type="EMBL" id="CAMTCP010000284">
    <property type="protein sequence ID" value="CAI3689439.1"/>
    <property type="molecule type" value="Genomic_DNA"/>
</dbReference>